<feature type="chain" id="PRO_5036964999" evidence="1">
    <location>
        <begin position="35"/>
        <end position="184"/>
    </location>
</feature>
<gene>
    <name evidence="2" type="ORF">H8K47_00175</name>
</gene>
<evidence type="ECO:0000313" key="3">
    <source>
        <dbReference type="Proteomes" id="UP000612361"/>
    </source>
</evidence>
<dbReference type="AlphaFoldDB" id="A0A923HZP3"/>
<comment type="caution">
    <text evidence="2">The sequence shown here is derived from an EMBL/GenBank/DDBJ whole genome shotgun (WGS) entry which is preliminary data.</text>
</comment>
<keyword evidence="3" id="KW-1185">Reference proteome</keyword>
<dbReference type="RefSeq" id="WP_186879417.1">
    <property type="nucleotide sequence ID" value="NZ_JACOGG010000001.1"/>
</dbReference>
<feature type="signal peptide" evidence="1">
    <location>
        <begin position="1"/>
        <end position="34"/>
    </location>
</feature>
<keyword evidence="1" id="KW-0732">Signal</keyword>
<sequence>MRSLSPATLQNLRPNLRPFAITALLGSQALVAQAADLTVKVEVPKLNVAEYHKPYVAIWIEKPDQTFAGNLAVWYDLKKRNNEGTKWLKDLRQWWRRSGRELDMPVDGLSGATRTTGEHSLSFASDKGALAKLPAGDYNLLVEAAREGGGREVVKVPFQWQGKEVNFKAQGNHELGAISINIKS</sequence>
<dbReference type="InterPro" id="IPR014469">
    <property type="entry name" value="DUF2271"/>
</dbReference>
<name>A0A923HZP3_9BURK</name>
<reference evidence="2" key="1">
    <citation type="submission" date="2020-08" db="EMBL/GenBank/DDBJ databases">
        <title>Novel species isolated from subtropical streams in China.</title>
        <authorList>
            <person name="Lu H."/>
        </authorList>
    </citation>
    <scope>NUCLEOTIDE SEQUENCE</scope>
    <source>
        <strain evidence="2">CY7W</strain>
    </source>
</reference>
<proteinExistence type="predicted"/>
<organism evidence="2 3">
    <name type="scientific">Undibacterium rugosum</name>
    <dbReference type="NCBI Taxonomy" id="2762291"/>
    <lineage>
        <taxon>Bacteria</taxon>
        <taxon>Pseudomonadati</taxon>
        <taxon>Pseudomonadota</taxon>
        <taxon>Betaproteobacteria</taxon>
        <taxon>Burkholderiales</taxon>
        <taxon>Oxalobacteraceae</taxon>
        <taxon>Undibacterium</taxon>
    </lineage>
</organism>
<dbReference type="Proteomes" id="UP000612361">
    <property type="component" value="Unassembled WGS sequence"/>
</dbReference>
<protein>
    <submittedName>
        <fullName evidence="2">DUF2271 domain-containing protein</fullName>
    </submittedName>
</protein>
<accession>A0A923HZP3</accession>
<evidence type="ECO:0000313" key="2">
    <source>
        <dbReference type="EMBL" id="MBC3933760.1"/>
    </source>
</evidence>
<dbReference type="EMBL" id="JACOGG010000001">
    <property type="protein sequence ID" value="MBC3933760.1"/>
    <property type="molecule type" value="Genomic_DNA"/>
</dbReference>
<dbReference type="PIRSF" id="PIRSF014995">
    <property type="entry name" value="UCP014995"/>
    <property type="match status" value="1"/>
</dbReference>
<evidence type="ECO:0000256" key="1">
    <source>
        <dbReference type="SAM" id="SignalP"/>
    </source>
</evidence>
<dbReference type="Pfam" id="PF10029">
    <property type="entry name" value="DUF2271"/>
    <property type="match status" value="1"/>
</dbReference>